<dbReference type="PROSITE" id="PS50113">
    <property type="entry name" value="PAC"/>
    <property type="match status" value="2"/>
</dbReference>
<dbReference type="Gene3D" id="1.10.287.130">
    <property type="match status" value="1"/>
</dbReference>
<keyword evidence="6" id="KW-0175">Coiled coil</keyword>
<dbReference type="InterPro" id="IPR000014">
    <property type="entry name" value="PAS"/>
</dbReference>
<dbReference type="SMART" id="SM00387">
    <property type="entry name" value="HATPase_c"/>
    <property type="match status" value="1"/>
</dbReference>
<feature type="domain" description="Histidine kinase" evidence="7">
    <location>
        <begin position="283"/>
        <end position="496"/>
    </location>
</feature>
<dbReference type="CDD" id="cd00082">
    <property type="entry name" value="HisKA"/>
    <property type="match status" value="1"/>
</dbReference>
<feature type="coiled-coil region" evidence="6">
    <location>
        <begin position="246"/>
        <end position="273"/>
    </location>
</feature>
<dbReference type="PANTHER" id="PTHR43304">
    <property type="entry name" value="PHYTOCHROME-LIKE PROTEIN CPH1"/>
    <property type="match status" value="1"/>
</dbReference>
<dbReference type="InterPro" id="IPR003594">
    <property type="entry name" value="HATPase_dom"/>
</dbReference>
<organism evidence="9 10">
    <name type="scientific">Flavobacterium phragmitis</name>
    <dbReference type="NCBI Taxonomy" id="739143"/>
    <lineage>
        <taxon>Bacteria</taxon>
        <taxon>Pseudomonadati</taxon>
        <taxon>Bacteroidota</taxon>
        <taxon>Flavobacteriia</taxon>
        <taxon>Flavobacteriales</taxon>
        <taxon>Flavobacteriaceae</taxon>
        <taxon>Flavobacterium</taxon>
    </lineage>
</organism>
<accession>A0A1I1XMJ7</accession>
<gene>
    <name evidence="9" type="ORF">SAMN05216297_12030</name>
</gene>
<dbReference type="SUPFAM" id="SSF55874">
    <property type="entry name" value="ATPase domain of HSP90 chaperone/DNA topoisomerase II/histidine kinase"/>
    <property type="match status" value="1"/>
</dbReference>
<dbReference type="SMART" id="SM00091">
    <property type="entry name" value="PAS"/>
    <property type="match status" value="2"/>
</dbReference>
<dbReference type="InterPro" id="IPR036890">
    <property type="entry name" value="HATPase_C_sf"/>
</dbReference>
<proteinExistence type="predicted"/>
<dbReference type="InterPro" id="IPR004358">
    <property type="entry name" value="Sig_transdc_His_kin-like_C"/>
</dbReference>
<dbReference type="Gene3D" id="3.30.565.10">
    <property type="entry name" value="Histidine kinase-like ATPase, C-terminal domain"/>
    <property type="match status" value="1"/>
</dbReference>
<dbReference type="EMBL" id="FOMH01000020">
    <property type="protein sequence ID" value="SFE08582.1"/>
    <property type="molecule type" value="Genomic_DNA"/>
</dbReference>
<dbReference type="STRING" id="739143.SAMN05216297_12030"/>
<evidence type="ECO:0000256" key="4">
    <source>
        <dbReference type="ARBA" id="ARBA00022679"/>
    </source>
</evidence>
<keyword evidence="5" id="KW-0418">Kinase</keyword>
<evidence type="ECO:0000256" key="1">
    <source>
        <dbReference type="ARBA" id="ARBA00000085"/>
    </source>
</evidence>
<feature type="domain" description="PAC" evidence="8">
    <location>
        <begin position="80"/>
        <end position="138"/>
    </location>
</feature>
<keyword evidence="10" id="KW-1185">Reference proteome</keyword>
<dbReference type="InterPro" id="IPR005467">
    <property type="entry name" value="His_kinase_dom"/>
</dbReference>
<dbReference type="OrthoDB" id="9781208at2"/>
<dbReference type="Proteomes" id="UP000199672">
    <property type="component" value="Unassembled WGS sequence"/>
</dbReference>
<dbReference type="EC" id="2.7.13.3" evidence="2"/>
<evidence type="ECO:0000313" key="10">
    <source>
        <dbReference type="Proteomes" id="UP000199672"/>
    </source>
</evidence>
<protein>
    <recommendedName>
        <fullName evidence="2">histidine kinase</fullName>
        <ecNumber evidence="2">2.7.13.3</ecNumber>
    </recommendedName>
</protein>
<evidence type="ECO:0000256" key="6">
    <source>
        <dbReference type="SAM" id="Coils"/>
    </source>
</evidence>
<evidence type="ECO:0000259" key="8">
    <source>
        <dbReference type="PROSITE" id="PS50113"/>
    </source>
</evidence>
<evidence type="ECO:0000256" key="3">
    <source>
        <dbReference type="ARBA" id="ARBA00022553"/>
    </source>
</evidence>
<dbReference type="RefSeq" id="WP_091499128.1">
    <property type="nucleotide sequence ID" value="NZ_FOMH01000020.1"/>
</dbReference>
<dbReference type="FunFam" id="3.30.565.10:FF:000006">
    <property type="entry name" value="Sensor histidine kinase WalK"/>
    <property type="match status" value="1"/>
</dbReference>
<dbReference type="InterPro" id="IPR013656">
    <property type="entry name" value="PAS_4"/>
</dbReference>
<name>A0A1I1XMJ7_9FLAO</name>
<dbReference type="PRINTS" id="PR00344">
    <property type="entry name" value="BCTRLSENSOR"/>
</dbReference>
<dbReference type="InterPro" id="IPR003661">
    <property type="entry name" value="HisK_dim/P_dom"/>
</dbReference>
<dbReference type="Gene3D" id="3.30.450.20">
    <property type="entry name" value="PAS domain"/>
    <property type="match status" value="2"/>
</dbReference>
<dbReference type="SUPFAM" id="SSF55785">
    <property type="entry name" value="PYP-like sensor domain (PAS domain)"/>
    <property type="match status" value="2"/>
</dbReference>
<dbReference type="Pfam" id="PF08448">
    <property type="entry name" value="PAS_4"/>
    <property type="match status" value="1"/>
</dbReference>
<dbReference type="AlphaFoldDB" id="A0A1I1XMJ7"/>
<dbReference type="Pfam" id="PF02518">
    <property type="entry name" value="HATPase_c"/>
    <property type="match status" value="1"/>
</dbReference>
<dbReference type="PANTHER" id="PTHR43304:SF1">
    <property type="entry name" value="PAC DOMAIN-CONTAINING PROTEIN"/>
    <property type="match status" value="1"/>
</dbReference>
<dbReference type="GO" id="GO:0000155">
    <property type="term" value="F:phosphorelay sensor kinase activity"/>
    <property type="evidence" value="ECO:0007669"/>
    <property type="project" value="InterPro"/>
</dbReference>
<comment type="catalytic activity">
    <reaction evidence="1">
        <text>ATP + protein L-histidine = ADP + protein N-phospho-L-histidine.</text>
        <dbReference type="EC" id="2.7.13.3"/>
    </reaction>
</comment>
<evidence type="ECO:0000256" key="2">
    <source>
        <dbReference type="ARBA" id="ARBA00012438"/>
    </source>
</evidence>
<dbReference type="InterPro" id="IPR035965">
    <property type="entry name" value="PAS-like_dom_sf"/>
</dbReference>
<dbReference type="PROSITE" id="PS50109">
    <property type="entry name" value="HIS_KIN"/>
    <property type="match status" value="1"/>
</dbReference>
<sequence length="511" mass="57952">MKDLPYSLKETILRNVIDTAPFPIGVYTGHKMKIVLANQCMIKTYGKGPDVIGTNYTEILPELENQQIFDQLREVLHTGKPYEAKNARVDIVVEGVLKPHYFNYNFTPIFDSEGEIFGVMNTAADVTELNVARQQTLEIEKKLRLAVESSQLGTFEIDINKGIVAGSRRFASFFESKNRELDLNVMVAMIHTDDQPIWHQAIRELWETGDLHCEVRVASNGIMHWMRFSGTLSDSDDKENVIVGIAQDITEQKKNAQELLELVEQRTVELRRSNDDLKQFGHVVSHDLKEPVRKMLMYSNILKQNTVEGKDPRISQYAHKINKSALRLTEMIDSILNYSSSGSPDLEETVDLNDIIESIKEDLEIKIAEKSAVIEYSKMPVVRGSKILMHQLFYNLIANSLKFSRDNFNPHIKINHTADAESLKITVADNGIGIATGDSQRIFNAFERLHSKDQYEGTGLGLALCKKIVERHGGKMRNIDSESQGAVFEITLPATLYRIDRKPHQYNSAIT</sequence>
<dbReference type="InterPro" id="IPR036097">
    <property type="entry name" value="HisK_dim/P_sf"/>
</dbReference>
<evidence type="ECO:0000313" key="9">
    <source>
        <dbReference type="EMBL" id="SFE08582.1"/>
    </source>
</evidence>
<reference evidence="10" key="1">
    <citation type="submission" date="2016-10" db="EMBL/GenBank/DDBJ databases">
        <authorList>
            <person name="Varghese N."/>
            <person name="Submissions S."/>
        </authorList>
    </citation>
    <scope>NUCLEOTIDE SEQUENCE [LARGE SCALE GENOMIC DNA]</scope>
    <source>
        <strain evidence="10">CGMCC 1.10370</strain>
    </source>
</reference>
<keyword evidence="3" id="KW-0597">Phosphoprotein</keyword>
<evidence type="ECO:0000256" key="5">
    <source>
        <dbReference type="ARBA" id="ARBA00022777"/>
    </source>
</evidence>
<dbReference type="SMART" id="SM00388">
    <property type="entry name" value="HisKA"/>
    <property type="match status" value="1"/>
</dbReference>
<evidence type="ECO:0000259" key="7">
    <source>
        <dbReference type="PROSITE" id="PS50109"/>
    </source>
</evidence>
<dbReference type="Pfam" id="PF00512">
    <property type="entry name" value="HisKA"/>
    <property type="match status" value="1"/>
</dbReference>
<dbReference type="SUPFAM" id="SSF47384">
    <property type="entry name" value="Homodimeric domain of signal transducing histidine kinase"/>
    <property type="match status" value="1"/>
</dbReference>
<dbReference type="InterPro" id="IPR052162">
    <property type="entry name" value="Sensor_kinase/Photoreceptor"/>
</dbReference>
<dbReference type="NCBIfam" id="TIGR00229">
    <property type="entry name" value="sensory_box"/>
    <property type="match status" value="1"/>
</dbReference>
<feature type="domain" description="PAC" evidence="8">
    <location>
        <begin position="209"/>
        <end position="261"/>
    </location>
</feature>
<dbReference type="InterPro" id="IPR000700">
    <property type="entry name" value="PAS-assoc_C"/>
</dbReference>
<keyword evidence="4" id="KW-0808">Transferase</keyword>